<feature type="domain" description="Mechanosensitive ion channel MscS" evidence="8">
    <location>
        <begin position="129"/>
        <end position="194"/>
    </location>
</feature>
<evidence type="ECO:0000313" key="10">
    <source>
        <dbReference type="EMBL" id="AEC03017.1"/>
    </source>
</evidence>
<dbReference type="InterPro" id="IPR049278">
    <property type="entry name" value="MS_channel_C"/>
</dbReference>
<feature type="transmembrane region" description="Helical" evidence="7">
    <location>
        <begin position="78"/>
        <end position="98"/>
    </location>
</feature>
<keyword evidence="3" id="KW-1003">Cell membrane</keyword>
<dbReference type="HOGENOM" id="CLU_037945_1_1_12"/>
<dbReference type="InterPro" id="IPR023408">
    <property type="entry name" value="MscS_beta-dom_sf"/>
</dbReference>
<evidence type="ECO:0000313" key="11">
    <source>
        <dbReference type="Proteomes" id="UP000007939"/>
    </source>
</evidence>
<evidence type="ECO:0000259" key="8">
    <source>
        <dbReference type="Pfam" id="PF00924"/>
    </source>
</evidence>
<dbReference type="InterPro" id="IPR045275">
    <property type="entry name" value="MscS_archaea/bacteria_type"/>
</dbReference>
<protein>
    <submittedName>
        <fullName evidence="10">MscS Mechanosensitive ion channel</fullName>
    </submittedName>
</protein>
<dbReference type="InterPro" id="IPR010920">
    <property type="entry name" value="LSM_dom_sf"/>
</dbReference>
<dbReference type="Gene3D" id="2.30.30.60">
    <property type="match status" value="1"/>
</dbReference>
<feature type="transmembrane region" description="Helical" evidence="7">
    <location>
        <begin position="38"/>
        <end position="66"/>
    </location>
</feature>
<organism evidence="10 11">
    <name type="scientific">Parasphaerochaeta coccoides (strain ATCC BAA-1237 / DSM 17374 / SPN1)</name>
    <name type="common">Sphaerochaeta coccoides</name>
    <dbReference type="NCBI Taxonomy" id="760011"/>
    <lineage>
        <taxon>Bacteria</taxon>
        <taxon>Pseudomonadati</taxon>
        <taxon>Spirochaetota</taxon>
        <taxon>Spirochaetia</taxon>
        <taxon>Spirochaetales</taxon>
        <taxon>Sphaerochaetaceae</taxon>
        <taxon>Parasphaerochaeta</taxon>
    </lineage>
</organism>
<dbReference type="EMBL" id="CP002659">
    <property type="protein sequence ID" value="AEC03017.1"/>
    <property type="molecule type" value="Genomic_DNA"/>
</dbReference>
<evidence type="ECO:0000256" key="3">
    <source>
        <dbReference type="ARBA" id="ARBA00022475"/>
    </source>
</evidence>
<dbReference type="Pfam" id="PF00924">
    <property type="entry name" value="MS_channel_2nd"/>
    <property type="match status" value="1"/>
</dbReference>
<dbReference type="SUPFAM" id="SSF82689">
    <property type="entry name" value="Mechanosensitive channel protein MscS (YggB), C-terminal domain"/>
    <property type="match status" value="1"/>
</dbReference>
<gene>
    <name evidence="10" type="ordered locus">Spico_1819</name>
</gene>
<dbReference type="AlphaFoldDB" id="F4GLX6"/>
<feature type="transmembrane region" description="Helical" evidence="7">
    <location>
        <begin position="104"/>
        <end position="126"/>
    </location>
</feature>
<accession>F4GLX6</accession>
<keyword evidence="6 7" id="KW-0472">Membrane</keyword>
<evidence type="ECO:0000256" key="6">
    <source>
        <dbReference type="ARBA" id="ARBA00023136"/>
    </source>
</evidence>
<dbReference type="KEGG" id="scc:Spico_1819"/>
<comment type="subcellular location">
    <subcellularLocation>
        <location evidence="1">Cell membrane</location>
        <topology evidence="1">Multi-pass membrane protein</topology>
    </subcellularLocation>
</comment>
<keyword evidence="5 7" id="KW-1133">Transmembrane helix</keyword>
<dbReference type="RefSeq" id="WP_013740410.1">
    <property type="nucleotide sequence ID" value="NC_015436.1"/>
</dbReference>
<evidence type="ECO:0000256" key="2">
    <source>
        <dbReference type="ARBA" id="ARBA00008017"/>
    </source>
</evidence>
<dbReference type="GO" id="GO:0005886">
    <property type="term" value="C:plasma membrane"/>
    <property type="evidence" value="ECO:0007669"/>
    <property type="project" value="UniProtKB-SubCell"/>
</dbReference>
<dbReference type="Pfam" id="PF21082">
    <property type="entry name" value="MS_channel_3rd"/>
    <property type="match status" value="1"/>
</dbReference>
<evidence type="ECO:0000256" key="4">
    <source>
        <dbReference type="ARBA" id="ARBA00022692"/>
    </source>
</evidence>
<reference evidence="11" key="1">
    <citation type="submission" date="2011-04" db="EMBL/GenBank/DDBJ databases">
        <title>The complete genome of Spirochaeta coccoides DSM 17374.</title>
        <authorList>
            <person name="Lucas S."/>
            <person name="Copeland A."/>
            <person name="Lapidus A."/>
            <person name="Bruce D."/>
            <person name="Goodwin L."/>
            <person name="Pitluck S."/>
            <person name="Peters L."/>
            <person name="Kyrpides N."/>
            <person name="Mavromatis K."/>
            <person name="Pagani I."/>
            <person name="Ivanova N."/>
            <person name="Ovchinnikova G."/>
            <person name="Lu M."/>
            <person name="Detter J.C."/>
            <person name="Tapia R."/>
            <person name="Han C."/>
            <person name="Land M."/>
            <person name="Hauser L."/>
            <person name="Markowitz V."/>
            <person name="Cheng J.-F."/>
            <person name="Hugenholtz P."/>
            <person name="Woyke T."/>
            <person name="Wu D."/>
            <person name="Spring S."/>
            <person name="Schroeder M."/>
            <person name="Brambilla E."/>
            <person name="Klenk H.-P."/>
            <person name="Eisen J.A."/>
        </authorList>
    </citation>
    <scope>NUCLEOTIDE SEQUENCE [LARGE SCALE GENOMIC DNA]</scope>
    <source>
        <strain evidence="11">ATCC BAA-1237 / DSM 17374 / SPN1</strain>
    </source>
</reference>
<dbReference type="Proteomes" id="UP000007939">
    <property type="component" value="Chromosome"/>
</dbReference>
<evidence type="ECO:0000256" key="1">
    <source>
        <dbReference type="ARBA" id="ARBA00004651"/>
    </source>
</evidence>
<proteinExistence type="inferred from homology"/>
<dbReference type="OrthoDB" id="9809206at2"/>
<reference evidence="10 11" key="2">
    <citation type="journal article" date="2012" name="Stand. Genomic Sci.">
        <title>Complete genome sequence of the termite hindgut bacterium Spirochaeta coccoides type strain (SPN1(T)), reclassification in the genus Sphaerochaeta as Sphaerochaeta coccoides comb. nov. and emendations of the family Spirochaetaceae and the genus Sphaerochaeta.</title>
        <authorList>
            <person name="Abt B."/>
            <person name="Han C."/>
            <person name="Scheuner C."/>
            <person name="Lu M."/>
            <person name="Lapidus A."/>
            <person name="Nolan M."/>
            <person name="Lucas S."/>
            <person name="Hammon N."/>
            <person name="Deshpande S."/>
            <person name="Cheng J.F."/>
            <person name="Tapia R."/>
            <person name="Goodwin L.A."/>
            <person name="Pitluck S."/>
            <person name="Liolios K."/>
            <person name="Pagani I."/>
            <person name="Ivanova N."/>
            <person name="Mavromatis K."/>
            <person name="Mikhailova N."/>
            <person name="Huntemann M."/>
            <person name="Pati A."/>
            <person name="Chen A."/>
            <person name="Palaniappan K."/>
            <person name="Land M."/>
            <person name="Hauser L."/>
            <person name="Brambilla E.M."/>
            <person name="Rohde M."/>
            <person name="Spring S."/>
            <person name="Gronow S."/>
            <person name="Goker M."/>
            <person name="Woyke T."/>
            <person name="Bristow J."/>
            <person name="Eisen J.A."/>
            <person name="Markowitz V."/>
            <person name="Hugenholtz P."/>
            <person name="Kyrpides N.C."/>
            <person name="Klenk H.P."/>
            <person name="Detter J.C."/>
        </authorList>
    </citation>
    <scope>NUCLEOTIDE SEQUENCE [LARGE SCALE GENOMIC DNA]</scope>
    <source>
        <strain evidence="11">ATCC BAA-1237 / DSM 17374 / SPN1</strain>
    </source>
</reference>
<keyword evidence="4 7" id="KW-0812">Transmembrane</keyword>
<dbReference type="SUPFAM" id="SSF82861">
    <property type="entry name" value="Mechanosensitive channel protein MscS (YggB), transmembrane region"/>
    <property type="match status" value="1"/>
</dbReference>
<dbReference type="PANTHER" id="PTHR30221:SF1">
    <property type="entry name" value="SMALL-CONDUCTANCE MECHANOSENSITIVE CHANNEL"/>
    <property type="match status" value="1"/>
</dbReference>
<dbReference type="InterPro" id="IPR011066">
    <property type="entry name" value="MscS_channel_C_sf"/>
</dbReference>
<sequence length="307" mass="33501">MIPLAAISMDVSIGQEPVVTRFFAPLKDTLISWFGEGIVSTLGVVLGIIVTIIIGKFLLMLVTGFFRRTFSRSRKITPLMASFIIKVINTIGWAIAGIMCLQQLGINMVPVITGLGITGVIAGLAFQESLGNLLAGVMIVINEPIRIGDWIDTGSFSGTVLSMDMMCITLAAADNKHITIANKLVWSAPIVNYSFTDRRRVDMTVAVPYGTDLIMMKSVVASILGGYEEVLKEPAPVVEVLALDASTVKIIARPWVLPANYWRIFFRFQVDIYQKMEELGVDAPRSVLNVLLLDAAGNPVETPKNRV</sequence>
<dbReference type="InterPro" id="IPR011014">
    <property type="entry name" value="MscS_channel_TM-2"/>
</dbReference>
<dbReference type="SUPFAM" id="SSF50182">
    <property type="entry name" value="Sm-like ribonucleoproteins"/>
    <property type="match status" value="1"/>
</dbReference>
<comment type="similarity">
    <text evidence="2">Belongs to the MscS (TC 1.A.23) family.</text>
</comment>
<evidence type="ECO:0000259" key="9">
    <source>
        <dbReference type="Pfam" id="PF21082"/>
    </source>
</evidence>
<keyword evidence="11" id="KW-1185">Reference proteome</keyword>
<dbReference type="InterPro" id="IPR006685">
    <property type="entry name" value="MscS_channel_2nd"/>
</dbReference>
<dbReference type="Gene3D" id="1.10.287.1260">
    <property type="match status" value="1"/>
</dbReference>
<dbReference type="PANTHER" id="PTHR30221">
    <property type="entry name" value="SMALL-CONDUCTANCE MECHANOSENSITIVE CHANNEL"/>
    <property type="match status" value="1"/>
</dbReference>
<evidence type="ECO:0000256" key="5">
    <source>
        <dbReference type="ARBA" id="ARBA00022989"/>
    </source>
</evidence>
<feature type="domain" description="Mechanosensitive ion channel MscS C-terminal" evidence="9">
    <location>
        <begin position="201"/>
        <end position="278"/>
    </location>
</feature>
<dbReference type="Gene3D" id="3.30.70.100">
    <property type="match status" value="1"/>
</dbReference>
<dbReference type="STRING" id="760011.Spico_1819"/>
<dbReference type="eggNOG" id="COG0668">
    <property type="taxonomic scope" value="Bacteria"/>
</dbReference>
<name>F4GLX6_PARC1</name>
<evidence type="ECO:0000256" key="7">
    <source>
        <dbReference type="SAM" id="Phobius"/>
    </source>
</evidence>
<dbReference type="GO" id="GO:0008381">
    <property type="term" value="F:mechanosensitive monoatomic ion channel activity"/>
    <property type="evidence" value="ECO:0007669"/>
    <property type="project" value="InterPro"/>
</dbReference>